<dbReference type="RefSeq" id="WP_007185773.1">
    <property type="nucleotide sequence ID" value="NZ_AKGD01000002.1"/>
</dbReference>
<dbReference type="STRING" id="1172194.WQQ_28320"/>
<evidence type="ECO:0000313" key="3">
    <source>
        <dbReference type="Proteomes" id="UP000003704"/>
    </source>
</evidence>
<comment type="caution">
    <text evidence="2">The sequence shown here is derived from an EMBL/GenBank/DDBJ whole genome shotgun (WGS) entry which is preliminary data.</text>
</comment>
<proteinExistence type="predicted"/>
<dbReference type="Proteomes" id="UP000003704">
    <property type="component" value="Unassembled WGS sequence"/>
</dbReference>
<gene>
    <name evidence="2" type="ORF">WQQ_28320</name>
</gene>
<dbReference type="EMBL" id="AKGD01000002">
    <property type="protein sequence ID" value="EIT69250.1"/>
    <property type="molecule type" value="Genomic_DNA"/>
</dbReference>
<dbReference type="Pfam" id="PF13466">
    <property type="entry name" value="STAS_2"/>
    <property type="match status" value="1"/>
</dbReference>
<sequence length="85" mass="9292">MSTAVIEGELSLGSMSLQLGNLPKLQGTRIDMSRCPRIDSAGAAFLLELARRNTQGAQKLEIVNANEQARGLLRFFELDEVFAIV</sequence>
<evidence type="ECO:0000259" key="1">
    <source>
        <dbReference type="PROSITE" id="PS50801"/>
    </source>
</evidence>
<protein>
    <recommendedName>
        <fullName evidence="1">STAS domain-containing protein</fullName>
    </recommendedName>
</protein>
<dbReference type="Gene3D" id="3.30.750.24">
    <property type="entry name" value="STAS domain"/>
    <property type="match status" value="1"/>
</dbReference>
<dbReference type="InterPro" id="IPR036513">
    <property type="entry name" value="STAS_dom_sf"/>
</dbReference>
<evidence type="ECO:0000313" key="2">
    <source>
        <dbReference type="EMBL" id="EIT69250.1"/>
    </source>
</evidence>
<keyword evidence="3" id="KW-1185">Reference proteome</keyword>
<accession>I8T5N7</accession>
<dbReference type="SUPFAM" id="SSF52091">
    <property type="entry name" value="SpoIIaa-like"/>
    <property type="match status" value="1"/>
</dbReference>
<dbReference type="InterPro" id="IPR058548">
    <property type="entry name" value="MlaB-like_STAS"/>
</dbReference>
<dbReference type="OrthoDB" id="5297990at2"/>
<dbReference type="InterPro" id="IPR002645">
    <property type="entry name" value="STAS_dom"/>
</dbReference>
<dbReference type="AlphaFoldDB" id="I8T5N7"/>
<organism evidence="2 3">
    <name type="scientific">Hydrocarboniphaga effusa AP103</name>
    <dbReference type="NCBI Taxonomy" id="1172194"/>
    <lineage>
        <taxon>Bacteria</taxon>
        <taxon>Pseudomonadati</taxon>
        <taxon>Pseudomonadota</taxon>
        <taxon>Gammaproteobacteria</taxon>
        <taxon>Nevskiales</taxon>
        <taxon>Nevskiaceae</taxon>
        <taxon>Hydrocarboniphaga</taxon>
    </lineage>
</organism>
<name>I8T5N7_9GAMM</name>
<feature type="domain" description="STAS" evidence="1">
    <location>
        <begin position="1"/>
        <end position="85"/>
    </location>
</feature>
<dbReference type="PROSITE" id="PS50801">
    <property type="entry name" value="STAS"/>
    <property type="match status" value="1"/>
</dbReference>
<reference evidence="2 3" key="1">
    <citation type="journal article" date="2012" name="J. Bacteriol.">
        <title>Genome Sequence of n-Alkane-Degrading Hydrocarboniphaga effusa Strain AP103T (ATCC BAA-332T).</title>
        <authorList>
            <person name="Chang H.K."/>
            <person name="Zylstra G.J."/>
            <person name="Chae J.C."/>
        </authorList>
    </citation>
    <scope>NUCLEOTIDE SEQUENCE [LARGE SCALE GENOMIC DNA]</scope>
    <source>
        <strain evidence="2 3">AP103</strain>
    </source>
</reference>